<keyword evidence="5" id="KW-0474">Menaquinone biosynthesis</keyword>
<proteinExistence type="inferred from homology"/>
<keyword evidence="4 5" id="KW-0413">Isomerase</keyword>
<comment type="function">
    <text evidence="5">Catalyzes the conversion of chorismate to isochorismate.</text>
</comment>
<dbReference type="InterPro" id="IPR044250">
    <property type="entry name" value="MenF-like"/>
</dbReference>
<feature type="binding site" evidence="5">
    <location>
        <position position="440"/>
    </location>
    <ligand>
        <name>Mg(2+)</name>
        <dbReference type="ChEBI" id="CHEBI:18420"/>
    </ligand>
</feature>
<dbReference type="SUPFAM" id="SSF56322">
    <property type="entry name" value="ADC synthase"/>
    <property type="match status" value="1"/>
</dbReference>
<evidence type="ECO:0000313" key="8">
    <source>
        <dbReference type="Proteomes" id="UP000219336"/>
    </source>
</evidence>
<dbReference type="Proteomes" id="UP000219336">
    <property type="component" value="Unassembled WGS sequence"/>
</dbReference>
<dbReference type="InterPro" id="IPR015890">
    <property type="entry name" value="Chorismate_C"/>
</dbReference>
<name>A0A240EH23_9VIBR</name>
<evidence type="ECO:0000313" key="7">
    <source>
        <dbReference type="EMBL" id="SNX47573.1"/>
    </source>
</evidence>
<dbReference type="Pfam" id="PF00425">
    <property type="entry name" value="Chorismate_bind"/>
    <property type="match status" value="1"/>
</dbReference>
<dbReference type="GO" id="GO:0008909">
    <property type="term" value="F:isochorismate synthase activity"/>
    <property type="evidence" value="ECO:0007669"/>
    <property type="project" value="UniProtKB-UniRule"/>
</dbReference>
<evidence type="ECO:0000256" key="1">
    <source>
        <dbReference type="ARBA" id="ARBA00000799"/>
    </source>
</evidence>
<dbReference type="EC" id="5.4.4.2" evidence="5"/>
<feature type="binding site" evidence="5">
    <location>
        <position position="306"/>
    </location>
    <ligand>
        <name>Mg(2+)</name>
        <dbReference type="ChEBI" id="CHEBI:18420"/>
    </ligand>
</feature>
<dbReference type="PANTHER" id="PTHR47253">
    <property type="match status" value="1"/>
</dbReference>
<organism evidence="7 8">
    <name type="scientific">Vibrio thalassae</name>
    <dbReference type="NCBI Taxonomy" id="1243014"/>
    <lineage>
        <taxon>Bacteria</taxon>
        <taxon>Pseudomonadati</taxon>
        <taxon>Pseudomonadota</taxon>
        <taxon>Gammaproteobacteria</taxon>
        <taxon>Vibrionales</taxon>
        <taxon>Vibrionaceae</taxon>
        <taxon>Vibrio</taxon>
    </lineage>
</organism>
<feature type="active site" description="Proton donor" evidence="5">
    <location>
        <position position="262"/>
    </location>
</feature>
<evidence type="ECO:0000256" key="3">
    <source>
        <dbReference type="ARBA" id="ARBA00022842"/>
    </source>
</evidence>
<evidence type="ECO:0000259" key="6">
    <source>
        <dbReference type="Pfam" id="PF00425"/>
    </source>
</evidence>
<comment type="cofactor">
    <cofactor evidence="5">
        <name>Mg(2+)</name>
        <dbReference type="ChEBI" id="CHEBI:18420"/>
    </cofactor>
</comment>
<accession>A0A240EH23</accession>
<dbReference type="InterPro" id="IPR004561">
    <property type="entry name" value="IsoChor_synthase"/>
</dbReference>
<comment type="catalytic activity">
    <reaction evidence="1 5">
        <text>chorismate = isochorismate</text>
        <dbReference type="Rhea" id="RHEA:18985"/>
        <dbReference type="ChEBI" id="CHEBI:29748"/>
        <dbReference type="ChEBI" id="CHEBI:29780"/>
        <dbReference type="EC" id="5.4.4.2"/>
    </reaction>
</comment>
<keyword evidence="8" id="KW-1185">Reference proteome</keyword>
<comment type="pathway">
    <text evidence="5">Quinol/quinone metabolism; 1,4-dihydroxy-2-naphthoate biosynthesis; 1,4-dihydroxy-2-naphthoate from chorismate: step 1/7.</text>
</comment>
<evidence type="ECO:0000256" key="2">
    <source>
        <dbReference type="ARBA" id="ARBA00005297"/>
    </source>
</evidence>
<dbReference type="HAMAP" id="MF_01935">
    <property type="entry name" value="MenF"/>
    <property type="match status" value="1"/>
</dbReference>
<dbReference type="GO" id="GO:0000287">
    <property type="term" value="F:magnesium ion binding"/>
    <property type="evidence" value="ECO:0007669"/>
    <property type="project" value="UniProtKB-UniRule"/>
</dbReference>
<keyword evidence="5" id="KW-0479">Metal-binding</keyword>
<dbReference type="UniPathway" id="UPA00079"/>
<comment type="similarity">
    <text evidence="2 5">Belongs to the isochorismate synthase family.</text>
</comment>
<dbReference type="EMBL" id="OANU01000010">
    <property type="protein sequence ID" value="SNX47573.1"/>
    <property type="molecule type" value="Genomic_DNA"/>
</dbReference>
<dbReference type="InterPro" id="IPR034681">
    <property type="entry name" value="MenF"/>
</dbReference>
<dbReference type="InterPro" id="IPR005801">
    <property type="entry name" value="ADC_synthase"/>
</dbReference>
<evidence type="ECO:0000256" key="5">
    <source>
        <dbReference type="HAMAP-Rule" id="MF_01935"/>
    </source>
</evidence>
<dbReference type="AlphaFoldDB" id="A0A240EH23"/>
<keyword evidence="3 5" id="KW-0460">Magnesium</keyword>
<dbReference type="UniPathway" id="UPA01057">
    <property type="reaction ID" value="UER00163"/>
</dbReference>
<gene>
    <name evidence="5 7" type="primary">menF</name>
    <name evidence="7" type="ORF">VTH8203_01183</name>
</gene>
<feature type="active site" description="Proton acceptor" evidence="5">
    <location>
        <position position="212"/>
    </location>
</feature>
<comment type="pathway">
    <text evidence="5">Quinol/quinone metabolism; menaquinone biosynthesis.</text>
</comment>
<feature type="domain" description="Chorismate-utilising enzyme C-terminal" evidence="6">
    <location>
        <begin position="191"/>
        <end position="444"/>
    </location>
</feature>
<dbReference type="GO" id="GO:0009234">
    <property type="term" value="P:menaquinone biosynthetic process"/>
    <property type="evidence" value="ECO:0007669"/>
    <property type="project" value="UniProtKB-UniRule"/>
</dbReference>
<protein>
    <recommendedName>
        <fullName evidence="5">Isochorismate synthase MenF</fullName>
        <ecNumber evidence="5">5.4.4.2</ecNumber>
    </recommendedName>
    <alternativeName>
        <fullName evidence="5">Isochorismate mutase</fullName>
    </alternativeName>
</protein>
<dbReference type="NCBIfam" id="TIGR00543">
    <property type="entry name" value="isochor_syn"/>
    <property type="match status" value="1"/>
</dbReference>
<dbReference type="Gene3D" id="3.60.120.10">
    <property type="entry name" value="Anthranilate synthase"/>
    <property type="match status" value="1"/>
</dbReference>
<sequence length="462" mass="52083">MCFLIYVVGINRVSRVYKIKSYSFEVDLSHLTKAITQLVEKLERAPQGTKRLEQELLGPPNTHCIDWLDTQPHYPKFYWQSRDTREEVVALGQLHTFSEPAPAYTILSDNQRVWGGRSFDGHSEKNRRCMSAFFFLPQVELIRFDDGWRLAVNIGMSKEVSIRALKQLVADAKELAPLASDIVSLSHTPEKARWCELVEDVLKGIEQDKFKKVVLARKTCVDLKHSISPAQLLKASYIQNHHSFHFLMALSPEHAFVGSTPERLYRRVGLELETEALAGTIGRGGNAAQDMELANWLTQDHKNINENQYVVDDILHSLSPHSEQVHLETELRLVRLRKVQHLKRNILAHLHQGINGVQLLQALQPTAAVAGLPRAEAMQYIQDNEPFARGWYAGSVGYLSHEKAEFCVAIRSALLVKDELQLFAGAGIVPGSIADDEWQELDKKMSTLLSLISDQPSLGVAS</sequence>
<dbReference type="PANTHER" id="PTHR47253:SF4">
    <property type="entry name" value="ISOCHORISMATE SYNTHASE 2, CHLOROPLASTIC"/>
    <property type="match status" value="1"/>
</dbReference>
<evidence type="ECO:0000256" key="4">
    <source>
        <dbReference type="ARBA" id="ARBA00023235"/>
    </source>
</evidence>
<reference evidence="8" key="1">
    <citation type="submission" date="2016-06" db="EMBL/GenBank/DDBJ databases">
        <authorList>
            <person name="Rodrigo-Torres L."/>
            <person name="Arahal R.D."/>
            <person name="Lucena T."/>
        </authorList>
    </citation>
    <scope>NUCLEOTIDE SEQUENCE [LARGE SCALE GENOMIC DNA]</scope>
    <source>
        <strain evidence="8">CECT8203</strain>
    </source>
</reference>